<dbReference type="AlphaFoldDB" id="A0A3N9XVF2"/>
<protein>
    <submittedName>
        <fullName evidence="1">Uncharacterized protein</fullName>
    </submittedName>
</protein>
<name>A0A3N9XVF2_9ACTN</name>
<proteinExistence type="predicted"/>
<evidence type="ECO:0000313" key="1">
    <source>
        <dbReference type="EMBL" id="RQX10847.1"/>
    </source>
</evidence>
<sequence>MTGPSEPSMRSLDRLADRIRQHRQADKRPVLVVEGPSDKRVLDEILPSSFPTFPAGNRSAALSTAKQLKNWGFDSFYCVVDRDFDSEVAVVEAAGIPVHPYENADLEAMLAQTDGLRRLVEELGSNDKLRRIGGLPALRQILQEIVVPLGRLRAANSQRSWGLPFDDVDLASKIGHKDLSFNLQGYCAALSQRRGGRPSATTLIRIAQGLDRSTSEATCPRGSAPYYRGKDLMVALGVGLRSLAGTSDKALTDGEHLARILRAIAAPHLARTAWLLELHSLLTRPSTP</sequence>
<dbReference type="Proteomes" id="UP000278981">
    <property type="component" value="Unassembled WGS sequence"/>
</dbReference>
<dbReference type="EMBL" id="QDGB01000386">
    <property type="protein sequence ID" value="RQX10847.1"/>
    <property type="molecule type" value="Genomic_DNA"/>
</dbReference>
<reference evidence="1 2" key="1">
    <citation type="submission" date="2018-04" db="EMBL/GenBank/DDBJ databases">
        <title>Micromonosporas from Atacama Desert.</title>
        <authorList>
            <person name="Carro L."/>
            <person name="Klenk H.-P."/>
            <person name="Goodfellow M."/>
        </authorList>
    </citation>
    <scope>NUCLEOTIDE SEQUENCE [LARGE SCALE GENOMIC DNA]</scope>
    <source>
        <strain evidence="1 2">LB19</strain>
    </source>
</reference>
<evidence type="ECO:0000313" key="2">
    <source>
        <dbReference type="Proteomes" id="UP000278981"/>
    </source>
</evidence>
<organism evidence="1 2">
    <name type="scientific">Micromonospora ureilytica</name>
    <dbReference type="NCBI Taxonomy" id="709868"/>
    <lineage>
        <taxon>Bacteria</taxon>
        <taxon>Bacillati</taxon>
        <taxon>Actinomycetota</taxon>
        <taxon>Actinomycetes</taxon>
        <taxon>Micromonosporales</taxon>
        <taxon>Micromonosporaceae</taxon>
        <taxon>Micromonospora</taxon>
    </lineage>
</organism>
<gene>
    <name evidence="1" type="ORF">DDE19_31640</name>
</gene>
<accession>A0A3N9XVF2</accession>
<comment type="caution">
    <text evidence="1">The sequence shown here is derived from an EMBL/GenBank/DDBJ whole genome shotgun (WGS) entry which is preliminary data.</text>
</comment>
<dbReference type="OrthoDB" id="5150153at2"/>